<dbReference type="GeneID" id="38781713"/>
<organism evidence="1 2">
    <name type="scientific">Sparassis crispa</name>
    <dbReference type="NCBI Taxonomy" id="139825"/>
    <lineage>
        <taxon>Eukaryota</taxon>
        <taxon>Fungi</taxon>
        <taxon>Dikarya</taxon>
        <taxon>Basidiomycota</taxon>
        <taxon>Agaricomycotina</taxon>
        <taxon>Agaricomycetes</taxon>
        <taxon>Polyporales</taxon>
        <taxon>Sparassidaceae</taxon>
        <taxon>Sparassis</taxon>
    </lineage>
</organism>
<dbReference type="InterPro" id="IPR036047">
    <property type="entry name" value="F-box-like_dom_sf"/>
</dbReference>
<comment type="caution">
    <text evidence="1">The sequence shown here is derived from an EMBL/GenBank/DDBJ whole genome shotgun (WGS) entry which is preliminary data.</text>
</comment>
<name>A0A401GRF5_9APHY</name>
<dbReference type="EMBL" id="BFAD01000006">
    <property type="protein sequence ID" value="GBE84796.1"/>
    <property type="molecule type" value="Genomic_DNA"/>
</dbReference>
<dbReference type="AlphaFoldDB" id="A0A401GRF5"/>
<dbReference type="SUPFAM" id="SSF81383">
    <property type="entry name" value="F-box domain"/>
    <property type="match status" value="1"/>
</dbReference>
<dbReference type="OrthoDB" id="2803789at2759"/>
<dbReference type="Proteomes" id="UP000287166">
    <property type="component" value="Unassembled WGS sequence"/>
</dbReference>
<reference evidence="1 2" key="1">
    <citation type="journal article" date="2018" name="Sci. Rep.">
        <title>Genome sequence of the cauliflower mushroom Sparassis crispa (Hanabiratake) and its association with beneficial usage.</title>
        <authorList>
            <person name="Kiyama R."/>
            <person name="Furutani Y."/>
            <person name="Kawaguchi K."/>
            <person name="Nakanishi T."/>
        </authorList>
    </citation>
    <scope>NUCLEOTIDE SEQUENCE [LARGE SCALE GENOMIC DNA]</scope>
</reference>
<sequence>MLHTKGIYSLPLELRSHIVEYLINDHDSLRVLTFTCHAWRGVSQAHLFRRISVIARAWIHERRVSTLGGKLQNDWIYVILVLLPTRLTVLRTLTLTNVEDFAQYECTLPLGAFVEYVSLFKKFGQSLD</sequence>
<dbReference type="InParanoid" id="A0A401GRF5"/>
<keyword evidence="2" id="KW-1185">Reference proteome</keyword>
<dbReference type="RefSeq" id="XP_027615709.1">
    <property type="nucleotide sequence ID" value="XM_027759908.1"/>
</dbReference>
<proteinExistence type="predicted"/>
<accession>A0A401GRF5</accession>
<gene>
    <name evidence="1" type="ORF">SCP_0607760</name>
</gene>
<protein>
    <submittedName>
        <fullName evidence="1">Uncharacterized protein</fullName>
    </submittedName>
</protein>
<evidence type="ECO:0000313" key="2">
    <source>
        <dbReference type="Proteomes" id="UP000287166"/>
    </source>
</evidence>
<evidence type="ECO:0000313" key="1">
    <source>
        <dbReference type="EMBL" id="GBE84796.1"/>
    </source>
</evidence>